<feature type="signal peptide" evidence="1">
    <location>
        <begin position="1"/>
        <end position="25"/>
    </location>
</feature>
<evidence type="ECO:0000256" key="1">
    <source>
        <dbReference type="SAM" id="SignalP"/>
    </source>
</evidence>
<sequence length="178" mass="19778">MSTSVVFLLLTLAISFLLRPSSTSAAKAEENLMRQLWRAELARLAGYGEERLSSVLVTGSLLYQARHFSSGSNHLATSYAKGVKVAVTCKNDEGRMKKSDFSYGTTDEFGDFIINIPSHLHAIPNFEDSCIVKILKTQRNSHYYHQISTSNPIHIKLSHVGNTIRVYTTGTVRISLRG</sequence>
<accession>A0A8T3ABA8</accession>
<feature type="chain" id="PRO_5035818412" description="Pollen Ole e 1 allergen and extensin family protein" evidence="1">
    <location>
        <begin position="26"/>
        <end position="178"/>
    </location>
</feature>
<dbReference type="EMBL" id="JAGYWB010000018">
    <property type="protein sequence ID" value="KAI0493281.1"/>
    <property type="molecule type" value="Genomic_DNA"/>
</dbReference>
<gene>
    <name evidence="2" type="ORF">KFK09_027557</name>
</gene>
<keyword evidence="3" id="KW-1185">Reference proteome</keyword>
<evidence type="ECO:0000313" key="2">
    <source>
        <dbReference type="EMBL" id="KAI0493281.1"/>
    </source>
</evidence>
<organism evidence="2 3">
    <name type="scientific">Dendrobium nobile</name>
    <name type="common">Orchid</name>
    <dbReference type="NCBI Taxonomy" id="94219"/>
    <lineage>
        <taxon>Eukaryota</taxon>
        <taxon>Viridiplantae</taxon>
        <taxon>Streptophyta</taxon>
        <taxon>Embryophyta</taxon>
        <taxon>Tracheophyta</taxon>
        <taxon>Spermatophyta</taxon>
        <taxon>Magnoliopsida</taxon>
        <taxon>Liliopsida</taxon>
        <taxon>Asparagales</taxon>
        <taxon>Orchidaceae</taxon>
        <taxon>Epidendroideae</taxon>
        <taxon>Malaxideae</taxon>
        <taxon>Dendrobiinae</taxon>
        <taxon>Dendrobium</taxon>
    </lineage>
</organism>
<dbReference type="PANTHER" id="PTHR47273">
    <property type="entry name" value="EXPRESSED PROTEIN"/>
    <property type="match status" value="1"/>
</dbReference>
<name>A0A8T3ABA8_DENNO</name>
<dbReference type="OrthoDB" id="744797at2759"/>
<reference evidence="2" key="1">
    <citation type="journal article" date="2022" name="Front. Genet.">
        <title>Chromosome-Scale Assembly of the Dendrobium nobile Genome Provides Insights Into the Molecular Mechanism of the Biosynthesis of the Medicinal Active Ingredient of Dendrobium.</title>
        <authorList>
            <person name="Xu Q."/>
            <person name="Niu S.-C."/>
            <person name="Li K.-L."/>
            <person name="Zheng P.-J."/>
            <person name="Zhang X.-J."/>
            <person name="Jia Y."/>
            <person name="Liu Y."/>
            <person name="Niu Y.-X."/>
            <person name="Yu L.-H."/>
            <person name="Chen D.-F."/>
            <person name="Zhang G.-Q."/>
        </authorList>
    </citation>
    <scope>NUCLEOTIDE SEQUENCE</scope>
    <source>
        <tissue evidence="2">Leaf</tissue>
    </source>
</reference>
<dbReference type="PANTHER" id="PTHR47273:SF6">
    <property type="entry name" value="POLLEN OLE E 1 ALLERGEN AND EXTENSIN FAMILY PROTEIN"/>
    <property type="match status" value="1"/>
</dbReference>
<comment type="caution">
    <text evidence="2">The sequence shown here is derived from an EMBL/GenBank/DDBJ whole genome shotgun (WGS) entry which is preliminary data.</text>
</comment>
<proteinExistence type="predicted"/>
<evidence type="ECO:0008006" key="4">
    <source>
        <dbReference type="Google" id="ProtNLM"/>
    </source>
</evidence>
<dbReference type="AlphaFoldDB" id="A0A8T3ABA8"/>
<protein>
    <recommendedName>
        <fullName evidence="4">Pollen Ole e 1 allergen and extensin family protein</fullName>
    </recommendedName>
</protein>
<dbReference type="Proteomes" id="UP000829196">
    <property type="component" value="Unassembled WGS sequence"/>
</dbReference>
<dbReference type="Pfam" id="PF01190">
    <property type="entry name" value="Pollen_Ole_e_1"/>
    <property type="match status" value="1"/>
</dbReference>
<evidence type="ECO:0000313" key="3">
    <source>
        <dbReference type="Proteomes" id="UP000829196"/>
    </source>
</evidence>
<keyword evidence="1" id="KW-0732">Signal</keyword>